<sequence>MGTTTWRCVDARDRSCITQIGLQLNNILRERLGCPRVSPERAHSVLVGARGPAEPEVDAPRMQGSEGAELLRDHEWRVVREHDAARAEPDSLGVRGHVGDEHRGGRRCDRAHVVVLGVPDPAVPEFLGTLGESDAALEAVSHTLTWPDDREIKQ</sequence>
<dbReference type="EMBL" id="CAFBOM010000105">
    <property type="protein sequence ID" value="CAB4986044.1"/>
    <property type="molecule type" value="Genomic_DNA"/>
</dbReference>
<name>A0A6J7N7J4_9ZZZZ</name>
<reference evidence="1" key="1">
    <citation type="submission" date="2020-05" db="EMBL/GenBank/DDBJ databases">
        <authorList>
            <person name="Chiriac C."/>
            <person name="Salcher M."/>
            <person name="Ghai R."/>
            <person name="Kavagutti S V."/>
        </authorList>
    </citation>
    <scope>NUCLEOTIDE SEQUENCE</scope>
</reference>
<accession>A0A6J7N7J4</accession>
<dbReference type="AlphaFoldDB" id="A0A6J7N7J4"/>
<gene>
    <name evidence="1" type="ORF">UFOPK3957_00735</name>
</gene>
<protein>
    <submittedName>
        <fullName evidence="1">Unannotated protein</fullName>
    </submittedName>
</protein>
<proteinExistence type="predicted"/>
<evidence type="ECO:0000313" key="1">
    <source>
        <dbReference type="EMBL" id="CAB4986044.1"/>
    </source>
</evidence>
<organism evidence="1">
    <name type="scientific">freshwater metagenome</name>
    <dbReference type="NCBI Taxonomy" id="449393"/>
    <lineage>
        <taxon>unclassified sequences</taxon>
        <taxon>metagenomes</taxon>
        <taxon>ecological metagenomes</taxon>
    </lineage>
</organism>